<dbReference type="Gene3D" id="3.40.50.1010">
    <property type="entry name" value="5'-nuclease"/>
    <property type="match status" value="1"/>
</dbReference>
<proteinExistence type="predicted"/>
<dbReference type="SUPFAM" id="SSF88723">
    <property type="entry name" value="PIN domain-like"/>
    <property type="match status" value="1"/>
</dbReference>
<gene>
    <name evidence="2" type="ORF">GCM10010285_16840</name>
</gene>
<dbReference type="Proteomes" id="UP000597853">
    <property type="component" value="Unassembled WGS sequence"/>
</dbReference>
<evidence type="ECO:0000313" key="2">
    <source>
        <dbReference type="EMBL" id="GGS38269.1"/>
    </source>
</evidence>
<dbReference type="EMBL" id="BMTX01000003">
    <property type="protein sequence ID" value="GGS38269.1"/>
    <property type="molecule type" value="Genomic_DNA"/>
</dbReference>
<dbReference type="InterPro" id="IPR029060">
    <property type="entry name" value="PIN-like_dom_sf"/>
</dbReference>
<evidence type="ECO:0008006" key="4">
    <source>
        <dbReference type="Google" id="ProtNLM"/>
    </source>
</evidence>
<protein>
    <recommendedName>
        <fullName evidence="4">DNA-binding protein</fullName>
    </recommendedName>
</protein>
<keyword evidence="3" id="KW-1185">Reference proteome</keyword>
<evidence type="ECO:0000313" key="3">
    <source>
        <dbReference type="Proteomes" id="UP000597853"/>
    </source>
</evidence>
<name>A0ABQ2SUG2_STREZ</name>
<comment type="caution">
    <text evidence="2">The sequence shown here is derived from an EMBL/GenBank/DDBJ whole genome shotgun (WGS) entry which is preliminary data.</text>
</comment>
<evidence type="ECO:0000256" key="1">
    <source>
        <dbReference type="SAM" id="MobiDB-lite"/>
    </source>
</evidence>
<feature type="region of interest" description="Disordered" evidence="1">
    <location>
        <begin position="135"/>
        <end position="155"/>
    </location>
</feature>
<accession>A0ABQ2SUG2</accession>
<reference evidence="3" key="1">
    <citation type="journal article" date="2019" name="Int. J. Syst. Evol. Microbiol.">
        <title>The Global Catalogue of Microorganisms (GCM) 10K type strain sequencing project: providing services to taxonomists for standard genome sequencing and annotation.</title>
        <authorList>
            <consortium name="The Broad Institute Genomics Platform"/>
            <consortium name="The Broad Institute Genome Sequencing Center for Infectious Disease"/>
            <person name="Wu L."/>
            <person name="Ma J."/>
        </authorList>
    </citation>
    <scope>NUCLEOTIDE SEQUENCE [LARGE SCALE GENOMIC DNA]</scope>
    <source>
        <strain evidence="3">JCM 4416</strain>
    </source>
</reference>
<sequence length="155" mass="16410">MSGHVETVVLDAEGLSAWIAQDRKIAAMFQVFHSAGADFVVGANTIVEVGHARVNTARMRWALSRVRVEPVTEQAARTAAELLKAAGLHGHTYAIDATVAEMALRQPGPVVVLTSDIDDMARLCGDRVRLVGIRGRRGGASPGSSGGREVVVSRV</sequence>
<organism evidence="2 3">
    <name type="scientific">Streptomyces pseudogriseolus</name>
    <name type="common">Streptomyces gancidicus</name>
    <name type="synonym">Streptomyces rubiginosus</name>
    <dbReference type="NCBI Taxonomy" id="36817"/>
    <lineage>
        <taxon>Bacteria</taxon>
        <taxon>Bacillati</taxon>
        <taxon>Actinomycetota</taxon>
        <taxon>Actinomycetes</taxon>
        <taxon>Kitasatosporales</taxon>
        <taxon>Streptomycetaceae</taxon>
        <taxon>Streptomyces</taxon>
        <taxon>Streptomyces pseudogriseolus group</taxon>
    </lineage>
</organism>